<dbReference type="InterPro" id="IPR036291">
    <property type="entry name" value="NAD(P)-bd_dom_sf"/>
</dbReference>
<dbReference type="VEuPathDB" id="FungiDB:F4678DRAFT_72698"/>
<dbReference type="Gene3D" id="3.90.25.10">
    <property type="entry name" value="UDP-galactose 4-epimerase, domain 1"/>
    <property type="match status" value="1"/>
</dbReference>
<evidence type="ECO:0000313" key="3">
    <source>
        <dbReference type="Proteomes" id="UP001148614"/>
    </source>
</evidence>
<evidence type="ECO:0000313" key="2">
    <source>
        <dbReference type="EMBL" id="KAJ3579037.1"/>
    </source>
</evidence>
<dbReference type="InterPro" id="IPR016040">
    <property type="entry name" value="NAD(P)-bd_dom"/>
</dbReference>
<sequence>MRISKMKQQQYQKFGDSDTSCHTPMALYTASEIYIIYDIDSLFLSVAVASGARKVILASYSKGRCATCNAFASPRYLLVLAECNLKAAQGNEPRDTPQPLQIIALFIVDTIEVVCETGKPHITRMMEDTSPNRPLSLHDEEALKAMTRFPTLRNVKTICVTGGAGFIGSWFLRNMALTYPEYNFVCLDIFEPCASLNNLRALDHATNFTIVTGDIRDSDAVKECLAKHNVDVIVYFAANSHVDLSFDLATAFCGTNITGTVTLLEAARERGITAPLRPTNPYSGSKAAADMMVCAFARSFGLPVVIVRSNNVYGPNQFPEKIIPKFVTLILLGEKVPLYGSGTYRRRYLYAGDAANAFNVIMHKGAVGEIYNVGSYDEMSNVEVVQRIVRAVVTTDCRSHSTNEADISYWIRQTPDRPFMDQRYGVDFSKLRALGWFPQVSIEDGLQRTVDWYRCFGNVWWGDISSYLGAGQFRPRQEVTSPKPIMDMSEDT</sequence>
<feature type="domain" description="NAD(P)-binding" evidence="1">
    <location>
        <begin position="160"/>
        <end position="271"/>
    </location>
</feature>
<comment type="caution">
    <text evidence="2">The sequence shown here is derived from an EMBL/GenBank/DDBJ whole genome shotgun (WGS) entry which is preliminary data.</text>
</comment>
<dbReference type="SUPFAM" id="SSF51735">
    <property type="entry name" value="NAD(P)-binding Rossmann-fold domains"/>
    <property type="match status" value="1"/>
</dbReference>
<dbReference type="PANTHER" id="PTHR43000">
    <property type="entry name" value="DTDP-D-GLUCOSE 4,6-DEHYDRATASE-RELATED"/>
    <property type="match status" value="1"/>
</dbReference>
<reference evidence="2" key="1">
    <citation type="submission" date="2022-07" db="EMBL/GenBank/DDBJ databases">
        <title>Genome Sequence of Xylaria arbuscula.</title>
        <authorList>
            <person name="Buettner E."/>
        </authorList>
    </citation>
    <scope>NUCLEOTIDE SEQUENCE</scope>
    <source>
        <strain evidence="2">VT107</strain>
    </source>
</reference>
<accession>A0A9W8TPK1</accession>
<dbReference type="EMBL" id="JANPWZ010000140">
    <property type="protein sequence ID" value="KAJ3579037.1"/>
    <property type="molecule type" value="Genomic_DNA"/>
</dbReference>
<evidence type="ECO:0000259" key="1">
    <source>
        <dbReference type="Pfam" id="PF16363"/>
    </source>
</evidence>
<protein>
    <recommendedName>
        <fullName evidence="1">NAD(P)-binding domain-containing protein</fullName>
    </recommendedName>
</protein>
<gene>
    <name evidence="2" type="ORF">NPX13_g1529</name>
</gene>
<name>A0A9W8TPK1_9PEZI</name>
<dbReference type="Gene3D" id="3.40.50.720">
    <property type="entry name" value="NAD(P)-binding Rossmann-like Domain"/>
    <property type="match status" value="2"/>
</dbReference>
<dbReference type="AlphaFoldDB" id="A0A9W8TPK1"/>
<feature type="domain" description="NAD(P)-binding" evidence="1">
    <location>
        <begin position="273"/>
        <end position="448"/>
    </location>
</feature>
<dbReference type="Proteomes" id="UP001148614">
    <property type="component" value="Unassembled WGS sequence"/>
</dbReference>
<proteinExistence type="predicted"/>
<organism evidence="2 3">
    <name type="scientific">Xylaria arbuscula</name>
    <dbReference type="NCBI Taxonomy" id="114810"/>
    <lineage>
        <taxon>Eukaryota</taxon>
        <taxon>Fungi</taxon>
        <taxon>Dikarya</taxon>
        <taxon>Ascomycota</taxon>
        <taxon>Pezizomycotina</taxon>
        <taxon>Sordariomycetes</taxon>
        <taxon>Xylariomycetidae</taxon>
        <taxon>Xylariales</taxon>
        <taxon>Xylariaceae</taxon>
        <taxon>Xylaria</taxon>
    </lineage>
</organism>
<dbReference type="Pfam" id="PF16363">
    <property type="entry name" value="GDP_Man_Dehyd"/>
    <property type="match status" value="2"/>
</dbReference>
<keyword evidence="3" id="KW-1185">Reference proteome</keyword>